<dbReference type="Pfam" id="PF07765">
    <property type="entry name" value="KIP1"/>
    <property type="match status" value="1"/>
</dbReference>
<evidence type="ECO:0000313" key="6">
    <source>
        <dbReference type="Proteomes" id="UP001293593"/>
    </source>
</evidence>
<feature type="compositionally biased region" description="Basic and acidic residues" evidence="3">
    <location>
        <begin position="1"/>
        <end position="10"/>
    </location>
</feature>
<proteinExistence type="inferred from homology"/>
<comment type="caution">
    <text evidence="5">The sequence shown here is derived from an EMBL/GenBank/DDBJ whole genome shotgun (WGS) entry which is preliminary data.</text>
</comment>
<dbReference type="PROSITE" id="PS51774">
    <property type="entry name" value="NAB"/>
    <property type="match status" value="1"/>
</dbReference>
<feature type="domain" description="NAB" evidence="4">
    <location>
        <begin position="14"/>
        <end position="95"/>
    </location>
</feature>
<keyword evidence="1" id="KW-0175">Coiled coil</keyword>
<dbReference type="GO" id="GO:0003779">
    <property type="term" value="F:actin binding"/>
    <property type="evidence" value="ECO:0007669"/>
    <property type="project" value="InterPro"/>
</dbReference>
<dbReference type="AlphaFoldDB" id="A0AAE1MLP8"/>
<protein>
    <recommendedName>
        <fullName evidence="4">NAB domain-containing protein</fullName>
    </recommendedName>
</protein>
<accession>A0AAE1MLP8</accession>
<dbReference type="PANTHER" id="PTHR32258">
    <property type="entry name" value="PROTEIN NETWORKED 4A"/>
    <property type="match status" value="1"/>
</dbReference>
<evidence type="ECO:0000256" key="1">
    <source>
        <dbReference type="ARBA" id="ARBA00023054"/>
    </source>
</evidence>
<dbReference type="InterPro" id="IPR011684">
    <property type="entry name" value="NAB"/>
</dbReference>
<feature type="region of interest" description="Disordered" evidence="3">
    <location>
        <begin position="1"/>
        <end position="25"/>
    </location>
</feature>
<keyword evidence="6" id="KW-1185">Reference proteome</keyword>
<evidence type="ECO:0000256" key="2">
    <source>
        <dbReference type="ARBA" id="ARBA00038006"/>
    </source>
</evidence>
<reference evidence="5" key="1">
    <citation type="submission" date="2023-10" db="EMBL/GenBank/DDBJ databases">
        <title>Chromosome-level genome of the transformable northern wattle, Acacia crassicarpa.</title>
        <authorList>
            <person name="Massaro I."/>
            <person name="Sinha N.R."/>
            <person name="Poethig S."/>
            <person name="Leichty A.R."/>
        </authorList>
    </citation>
    <scope>NUCLEOTIDE SEQUENCE</scope>
    <source>
        <strain evidence="5">Acra3RX</strain>
        <tissue evidence="5">Leaf</tissue>
    </source>
</reference>
<comment type="similarity">
    <text evidence="2">Belongs to the NET family.</text>
</comment>
<dbReference type="PANTHER" id="PTHR32258:SF22">
    <property type="entry name" value="PROTEIN NETWORKED 3A-LIKE"/>
    <property type="match status" value="1"/>
</dbReference>
<evidence type="ECO:0000313" key="5">
    <source>
        <dbReference type="EMBL" id="KAK4265121.1"/>
    </source>
</evidence>
<evidence type="ECO:0000256" key="3">
    <source>
        <dbReference type="SAM" id="MobiDB-lite"/>
    </source>
</evidence>
<evidence type="ECO:0000259" key="4">
    <source>
        <dbReference type="PROSITE" id="PS51774"/>
    </source>
</evidence>
<dbReference type="InterPro" id="IPR051861">
    <property type="entry name" value="NET_actin-binding_domain"/>
</dbReference>
<organism evidence="5 6">
    <name type="scientific">Acacia crassicarpa</name>
    <name type="common">northern wattle</name>
    <dbReference type="NCBI Taxonomy" id="499986"/>
    <lineage>
        <taxon>Eukaryota</taxon>
        <taxon>Viridiplantae</taxon>
        <taxon>Streptophyta</taxon>
        <taxon>Embryophyta</taxon>
        <taxon>Tracheophyta</taxon>
        <taxon>Spermatophyta</taxon>
        <taxon>Magnoliopsida</taxon>
        <taxon>eudicotyledons</taxon>
        <taxon>Gunneridae</taxon>
        <taxon>Pentapetalae</taxon>
        <taxon>rosids</taxon>
        <taxon>fabids</taxon>
        <taxon>Fabales</taxon>
        <taxon>Fabaceae</taxon>
        <taxon>Caesalpinioideae</taxon>
        <taxon>mimosoid clade</taxon>
        <taxon>Acacieae</taxon>
        <taxon>Acacia</taxon>
    </lineage>
</organism>
<name>A0AAE1MLP8_9FABA</name>
<gene>
    <name evidence="5" type="ORF">QN277_026212</name>
</gene>
<sequence length="198" mass="22780">MKKAKEEDKTTASFSWWQDSHSRPPQSPWLHATLSDLDEKTKVMVSIIDQNDGESFATRAEMFYLRRPELLGTIHDLHRSYGSLARRYRQLASPVLNIQNDSSSSSFSATENGRRRLGYDEITAVSEEEKEVEAEMAETRLRVLKVAEGNLYEQAEMIRRNKDNREAIRLFCTRVQRLVDEHADLKALLRSHASTSPP</sequence>
<dbReference type="Proteomes" id="UP001293593">
    <property type="component" value="Unassembled WGS sequence"/>
</dbReference>
<dbReference type="EMBL" id="JAWXYG010000008">
    <property type="protein sequence ID" value="KAK4265121.1"/>
    <property type="molecule type" value="Genomic_DNA"/>
</dbReference>